<dbReference type="AlphaFoldDB" id="A0A5N5HM91"/>
<name>A0A5N5HM91_9ROSA</name>
<evidence type="ECO:0000313" key="2">
    <source>
        <dbReference type="Proteomes" id="UP000327157"/>
    </source>
</evidence>
<organism evidence="1 2">
    <name type="scientific">Pyrus ussuriensis x Pyrus communis</name>
    <dbReference type="NCBI Taxonomy" id="2448454"/>
    <lineage>
        <taxon>Eukaryota</taxon>
        <taxon>Viridiplantae</taxon>
        <taxon>Streptophyta</taxon>
        <taxon>Embryophyta</taxon>
        <taxon>Tracheophyta</taxon>
        <taxon>Spermatophyta</taxon>
        <taxon>Magnoliopsida</taxon>
        <taxon>eudicotyledons</taxon>
        <taxon>Gunneridae</taxon>
        <taxon>Pentapetalae</taxon>
        <taxon>rosids</taxon>
        <taxon>fabids</taxon>
        <taxon>Rosales</taxon>
        <taxon>Rosaceae</taxon>
        <taxon>Amygdaloideae</taxon>
        <taxon>Maleae</taxon>
        <taxon>Pyrus</taxon>
    </lineage>
</organism>
<gene>
    <name evidence="1" type="ORF">D8674_020258</name>
</gene>
<accession>A0A5N5HM91</accession>
<comment type="caution">
    <text evidence="1">The sequence shown here is derived from an EMBL/GenBank/DDBJ whole genome shotgun (WGS) entry which is preliminary data.</text>
</comment>
<dbReference type="OrthoDB" id="185373at2759"/>
<reference evidence="1 2" key="1">
    <citation type="submission" date="2019-09" db="EMBL/GenBank/DDBJ databases">
        <authorList>
            <person name="Ou C."/>
        </authorList>
    </citation>
    <scope>NUCLEOTIDE SEQUENCE [LARGE SCALE GENOMIC DNA]</scope>
    <source>
        <strain evidence="1">S2</strain>
        <tissue evidence="1">Leaf</tissue>
    </source>
</reference>
<dbReference type="GO" id="GO:0003723">
    <property type="term" value="F:RNA binding"/>
    <property type="evidence" value="ECO:0007669"/>
    <property type="project" value="InterPro"/>
</dbReference>
<dbReference type="InterPro" id="IPR046960">
    <property type="entry name" value="PPR_At4g14850-like_plant"/>
</dbReference>
<dbReference type="EMBL" id="SMOL01000157">
    <property type="protein sequence ID" value="KAB2626640.1"/>
    <property type="molecule type" value="Genomic_DNA"/>
</dbReference>
<reference evidence="1 2" key="3">
    <citation type="submission" date="2019-11" db="EMBL/GenBank/DDBJ databases">
        <title>A de novo genome assembly of a pear dwarfing rootstock.</title>
        <authorList>
            <person name="Wang F."/>
            <person name="Wang J."/>
            <person name="Li S."/>
            <person name="Zhang Y."/>
            <person name="Fang M."/>
            <person name="Ma L."/>
            <person name="Zhao Y."/>
            <person name="Jiang S."/>
        </authorList>
    </citation>
    <scope>NUCLEOTIDE SEQUENCE [LARGE SCALE GENOMIC DNA]</scope>
    <source>
        <strain evidence="1">S2</strain>
        <tissue evidence="1">Leaf</tissue>
    </source>
</reference>
<keyword evidence="2" id="KW-1185">Reference proteome</keyword>
<dbReference type="Gene3D" id="1.25.40.10">
    <property type="entry name" value="Tetratricopeptide repeat domain"/>
    <property type="match status" value="1"/>
</dbReference>
<dbReference type="InterPro" id="IPR011990">
    <property type="entry name" value="TPR-like_helical_dom_sf"/>
</dbReference>
<protein>
    <submittedName>
        <fullName evidence="1">Pentatricopeptide repeat-containing protein</fullName>
    </submittedName>
</protein>
<dbReference type="Pfam" id="PF20430">
    <property type="entry name" value="Eplus_motif"/>
    <property type="match status" value="1"/>
</dbReference>
<dbReference type="InterPro" id="IPR046849">
    <property type="entry name" value="E2_motif"/>
</dbReference>
<sequence>MQGKSLAEGDRPCWRGLKLDQGLQAHVFTYPFVLKACASESAIDKGREVHGVVFDGFTVKDVVFWNTMKMGYARNGMGFEASDGFREMVEVGEVRLNEGLLSACAQMGAVNIGNLGSNSLGYVYWYIFGRTASYGQAGSAMKLSVEMRKSSAIARWISKEAKMLIERMDSEPNVIVWGSLFNACSIHGEWAADHIFDLEAIGRCSYVLLANIIIEIGDVGHEFLVTDKAHPKSEEIYWVLDVLSNKLKMAGSMRLSALDEGVAAEVSIVINEKHEKDSWVYFAFFNGLIMFFQITIQKLERGIICNHLNWNYGFELWESQVEGPDVAGWQLCYTSWVVQSFLIIPLQ</sequence>
<dbReference type="PANTHER" id="PTHR47926">
    <property type="entry name" value="PENTATRICOPEPTIDE REPEAT-CONTAINING PROTEIN"/>
    <property type="match status" value="1"/>
</dbReference>
<dbReference type="GO" id="GO:0009451">
    <property type="term" value="P:RNA modification"/>
    <property type="evidence" value="ECO:0007669"/>
    <property type="project" value="InterPro"/>
</dbReference>
<proteinExistence type="predicted"/>
<reference evidence="2" key="2">
    <citation type="submission" date="2019-10" db="EMBL/GenBank/DDBJ databases">
        <title>A de novo genome assembly of a pear dwarfing rootstock.</title>
        <authorList>
            <person name="Wang F."/>
            <person name="Wang J."/>
            <person name="Li S."/>
            <person name="Zhang Y."/>
            <person name="Fang M."/>
            <person name="Ma L."/>
            <person name="Zhao Y."/>
            <person name="Jiang S."/>
        </authorList>
    </citation>
    <scope>NUCLEOTIDE SEQUENCE [LARGE SCALE GENOMIC DNA]</scope>
</reference>
<dbReference type="Proteomes" id="UP000327157">
    <property type="component" value="Chromosome 2"/>
</dbReference>
<evidence type="ECO:0000313" key="1">
    <source>
        <dbReference type="EMBL" id="KAB2626640.1"/>
    </source>
</evidence>